<dbReference type="NCBIfam" id="TIGR04183">
    <property type="entry name" value="Por_Secre_tail"/>
    <property type="match status" value="1"/>
</dbReference>
<protein>
    <recommendedName>
        <fullName evidence="3">Secretion system C-terminal sorting domain-containing protein</fullName>
    </recommendedName>
</protein>
<gene>
    <name evidence="4" type="ORF">DIS07_02595</name>
</gene>
<dbReference type="Pfam" id="PF18962">
    <property type="entry name" value="Por_Secre_tail"/>
    <property type="match status" value="1"/>
</dbReference>
<proteinExistence type="predicted"/>
<evidence type="ECO:0000313" key="4">
    <source>
        <dbReference type="EMBL" id="PWG06745.1"/>
    </source>
</evidence>
<dbReference type="Proteomes" id="UP000245670">
    <property type="component" value="Unassembled WGS sequence"/>
</dbReference>
<dbReference type="OrthoDB" id="975384at2"/>
<feature type="signal peptide" evidence="2">
    <location>
        <begin position="1"/>
        <end position="21"/>
    </location>
</feature>
<dbReference type="AlphaFoldDB" id="A0A2U2JEK2"/>
<sequence>MTIMKKILLTMCFFASVVISAQTFTANKDGDWTDTTLWTITGAIDASTLPTADYDVVLPTGMAVRVKNGVSANMKSLTIGGSGAQLRIDNGSIVKVTGAVHITRSQDGIAMYAQSGPLGSFTYGSVTQNKRIFIRPRLAANNKWALISSPLKESRMNEIAEKNSSNVVTSGTDIGLASYDDSQGTDLKYVYYQTANSPHANSAQLTQGKGYSILINNAGDNTKPDHYQRGLLVDAWPINITLSTGGNGFNLLGNPLTGFLNVNSNAHATNNILTANNGILSEATVWFWDSVNSAWITKNQSDAAYKMPGVQGFFVKASSASSFTFTKAMQSDTGDAFLKSSATSNRFEIDLNVTIGKQKRSASIRYIDNMTTDFDNGYDSSTFGGYGSSFEVYTNLVGKDSGKKLAIQSLPNANFEDMIIPVGVTANANSEITFSAKALNVPTGYKVFLEDRLNSTFTRLDEVDAEYTATVTEKTTEGRFYLHARTSALSLDSELLNSVRIYKSNTSTLKIVGLSQGKTNVSLYNVIGEQVLKASFNANGTKEISLPRLSSGVYVVQLETETGKVNKKIVLE</sequence>
<comment type="caution">
    <text evidence="4">The sequence shown here is derived from an EMBL/GenBank/DDBJ whole genome shotgun (WGS) entry which is preliminary data.</text>
</comment>
<keyword evidence="5" id="KW-1185">Reference proteome</keyword>
<dbReference type="EMBL" id="QFFG01000001">
    <property type="protein sequence ID" value="PWG06745.1"/>
    <property type="molecule type" value="Genomic_DNA"/>
</dbReference>
<evidence type="ECO:0000259" key="3">
    <source>
        <dbReference type="Pfam" id="PF18962"/>
    </source>
</evidence>
<name>A0A2U2JEK2_9FLAO</name>
<evidence type="ECO:0000256" key="1">
    <source>
        <dbReference type="ARBA" id="ARBA00022729"/>
    </source>
</evidence>
<organism evidence="4 5">
    <name type="scientific">Polaribacter aquimarinus</name>
    <dbReference type="NCBI Taxonomy" id="2100726"/>
    <lineage>
        <taxon>Bacteria</taxon>
        <taxon>Pseudomonadati</taxon>
        <taxon>Bacteroidota</taxon>
        <taxon>Flavobacteriia</taxon>
        <taxon>Flavobacteriales</taxon>
        <taxon>Flavobacteriaceae</taxon>
    </lineage>
</organism>
<keyword evidence="1 2" id="KW-0732">Signal</keyword>
<reference evidence="4 5" key="1">
    <citation type="submission" date="2018-05" db="EMBL/GenBank/DDBJ databases">
        <title>Polaribacter aquimarinus sp. nov., isolated from sediment in a sediment of sea.</title>
        <authorList>
            <person name="Lu D."/>
        </authorList>
    </citation>
    <scope>NUCLEOTIDE SEQUENCE [LARGE SCALE GENOMIC DNA]</scope>
    <source>
        <strain evidence="4 5">ZY113</strain>
    </source>
</reference>
<feature type="domain" description="Secretion system C-terminal sorting" evidence="3">
    <location>
        <begin position="509"/>
        <end position="570"/>
    </location>
</feature>
<dbReference type="InterPro" id="IPR026444">
    <property type="entry name" value="Secre_tail"/>
</dbReference>
<accession>A0A2U2JEK2</accession>
<feature type="chain" id="PRO_5015768185" description="Secretion system C-terminal sorting domain-containing protein" evidence="2">
    <location>
        <begin position="22"/>
        <end position="572"/>
    </location>
</feature>
<evidence type="ECO:0000256" key="2">
    <source>
        <dbReference type="SAM" id="SignalP"/>
    </source>
</evidence>
<evidence type="ECO:0000313" key="5">
    <source>
        <dbReference type="Proteomes" id="UP000245670"/>
    </source>
</evidence>